<dbReference type="EMBL" id="JAQQAL010000011">
    <property type="protein sequence ID" value="MDC7226453.1"/>
    <property type="molecule type" value="Genomic_DNA"/>
</dbReference>
<sequence length="152" mass="17940">MPNIIVMYYQQTLTDSFMTSPAQADISSRIIDELRDLYFGQFDNYFFVSLLEQNAFDQSRLRSIQNMLEIQSVYSTETVVFYEGIDALEEMILTSKRYLLPTLRDKLKISGFYKNSSESREDVVMRNLFSYTFPYNLQRLEELVTELKKAVQ</sequence>
<proteinExistence type="predicted"/>
<dbReference type="Proteomes" id="UP001221217">
    <property type="component" value="Unassembled WGS sequence"/>
</dbReference>
<accession>A0AAJ1IBZ2</accession>
<gene>
    <name evidence="1" type="ORF">PQJ61_06785</name>
</gene>
<dbReference type="AlphaFoldDB" id="A0AAJ1IBZ2"/>
<organism evidence="1 2">
    <name type="scientific">Candidatus Thalassospirochaeta sargassi</name>
    <dbReference type="NCBI Taxonomy" id="3119039"/>
    <lineage>
        <taxon>Bacteria</taxon>
        <taxon>Pseudomonadati</taxon>
        <taxon>Spirochaetota</taxon>
        <taxon>Spirochaetia</taxon>
        <taxon>Spirochaetales</taxon>
        <taxon>Spirochaetaceae</taxon>
        <taxon>Candidatus Thalassospirochaeta</taxon>
    </lineage>
</organism>
<evidence type="ECO:0000313" key="1">
    <source>
        <dbReference type="EMBL" id="MDC7226453.1"/>
    </source>
</evidence>
<reference evidence="1 2" key="1">
    <citation type="submission" date="2022-12" db="EMBL/GenBank/DDBJ databases">
        <title>Metagenome assembled genome from gulf of manar.</title>
        <authorList>
            <person name="Kohli P."/>
            <person name="Pk S."/>
            <person name="Venkata Ramana C."/>
            <person name="Sasikala C."/>
        </authorList>
    </citation>
    <scope>NUCLEOTIDE SEQUENCE [LARGE SCALE GENOMIC DNA]</scope>
    <source>
        <strain evidence="1">JB008</strain>
    </source>
</reference>
<name>A0AAJ1IBZ2_9SPIO</name>
<protein>
    <submittedName>
        <fullName evidence="1">Uncharacterized protein</fullName>
    </submittedName>
</protein>
<comment type="caution">
    <text evidence="1">The sequence shown here is derived from an EMBL/GenBank/DDBJ whole genome shotgun (WGS) entry which is preliminary data.</text>
</comment>
<evidence type="ECO:0000313" key="2">
    <source>
        <dbReference type="Proteomes" id="UP001221217"/>
    </source>
</evidence>